<accession>A0A9Q0GQU5</accession>
<evidence type="ECO:0000313" key="2">
    <source>
        <dbReference type="EMBL" id="KAJ4950785.1"/>
    </source>
</evidence>
<dbReference type="PANTHER" id="PTHR35463">
    <property type="entry name" value="TRANSMEMBRANE PROTEIN"/>
    <property type="match status" value="1"/>
</dbReference>
<proteinExistence type="predicted"/>
<comment type="caution">
    <text evidence="2">The sequence shown here is derived from an EMBL/GenBank/DDBJ whole genome shotgun (WGS) entry which is preliminary data.</text>
</comment>
<name>A0A9Q0GQU5_9MAGN</name>
<gene>
    <name evidence="2" type="ORF">NE237_027617</name>
</gene>
<dbReference type="PANTHER" id="PTHR35463:SF10">
    <property type="entry name" value="TRANSMEMBRANE PROTEIN"/>
    <property type="match status" value="1"/>
</dbReference>
<feature type="chain" id="PRO_5040357670" evidence="1">
    <location>
        <begin position="19"/>
        <end position="119"/>
    </location>
</feature>
<dbReference type="EMBL" id="JAMYWD010000012">
    <property type="protein sequence ID" value="KAJ4950785.1"/>
    <property type="molecule type" value="Genomic_DNA"/>
</dbReference>
<evidence type="ECO:0000313" key="3">
    <source>
        <dbReference type="Proteomes" id="UP001141806"/>
    </source>
</evidence>
<dbReference type="OrthoDB" id="690661at2759"/>
<protein>
    <submittedName>
        <fullName evidence="2">Uncharacterized protein</fullName>
    </submittedName>
</protein>
<organism evidence="2 3">
    <name type="scientific">Protea cynaroides</name>
    <dbReference type="NCBI Taxonomy" id="273540"/>
    <lineage>
        <taxon>Eukaryota</taxon>
        <taxon>Viridiplantae</taxon>
        <taxon>Streptophyta</taxon>
        <taxon>Embryophyta</taxon>
        <taxon>Tracheophyta</taxon>
        <taxon>Spermatophyta</taxon>
        <taxon>Magnoliopsida</taxon>
        <taxon>Proteales</taxon>
        <taxon>Proteaceae</taxon>
        <taxon>Protea</taxon>
    </lineage>
</organism>
<dbReference type="AlphaFoldDB" id="A0A9Q0GQU5"/>
<reference evidence="2" key="1">
    <citation type="journal article" date="2023" name="Plant J.">
        <title>The genome of the king protea, Protea cynaroides.</title>
        <authorList>
            <person name="Chang J."/>
            <person name="Duong T.A."/>
            <person name="Schoeman C."/>
            <person name="Ma X."/>
            <person name="Roodt D."/>
            <person name="Barker N."/>
            <person name="Li Z."/>
            <person name="Van de Peer Y."/>
            <person name="Mizrachi E."/>
        </authorList>
    </citation>
    <scope>NUCLEOTIDE SEQUENCE</scope>
    <source>
        <tissue evidence="2">Young leaves</tissue>
    </source>
</reference>
<sequence length="119" mass="12881">MVSLFIIVSQLMILSTVGDVGDAGADPGPIPVERAVNFITPLEKLTSLIKLARDRLRIPDSERIKAGGSNAGEFITNAAVKSFEETEEIAERSAKAAVDAVHETAKKLKRLKTKQHNDI</sequence>
<keyword evidence="1" id="KW-0732">Signal</keyword>
<evidence type="ECO:0000256" key="1">
    <source>
        <dbReference type="SAM" id="SignalP"/>
    </source>
</evidence>
<feature type="signal peptide" evidence="1">
    <location>
        <begin position="1"/>
        <end position="18"/>
    </location>
</feature>
<dbReference type="Proteomes" id="UP001141806">
    <property type="component" value="Unassembled WGS sequence"/>
</dbReference>
<keyword evidence="3" id="KW-1185">Reference proteome</keyword>